<sequence length="391" mass="44195">MLLSHLAGDPLQNFASMLRLIATSLCLRCQRATALPLHLRPCATLSSAENQQTVEALYDLSVDLQKIRKLKGWVLHRSPAYTKEVADMLKDMGASVSVVARILSVHPEAVLCPPEEMQAQRKLWTSVCPKPKELVGIIEKFPASFFTSSSHHDNQRNNIAYFQSLNLNKRIITKLMASAPQSFSRQVEQNEVMVRTLQQAYQELGGEEANMKTWLQKLLSQNPFVLLKPPEVLRQNLLFLRDKGFSTAELLHLLSKLRGYVTELNPDSMRRTLAYSRDTMGCSETELRDMILNCPALLYYPDDILAERFESLLGAGISMSQIIETPSVLELTTQIVNHRIQRLSVHGYDVRTGSLEVLSGTKKDFEMSYGKLQLRRERPLFNPVAPLIGDD</sequence>
<gene>
    <name evidence="3" type="ORF">PFLUV_G00101640</name>
</gene>
<evidence type="ECO:0000256" key="1">
    <source>
        <dbReference type="ARBA" id="ARBA00007692"/>
    </source>
</evidence>
<dbReference type="InterPro" id="IPR003690">
    <property type="entry name" value="MTERF"/>
</dbReference>
<dbReference type="OrthoDB" id="9868878at2759"/>
<accession>A0A6A5F5S3</accession>
<dbReference type="GO" id="GO:0006393">
    <property type="term" value="P:termination of mitochondrial transcription"/>
    <property type="evidence" value="ECO:0007669"/>
    <property type="project" value="TreeGrafter"/>
</dbReference>
<organism evidence="3 4">
    <name type="scientific">Perca fluviatilis</name>
    <name type="common">European perch</name>
    <dbReference type="NCBI Taxonomy" id="8168"/>
    <lineage>
        <taxon>Eukaryota</taxon>
        <taxon>Metazoa</taxon>
        <taxon>Chordata</taxon>
        <taxon>Craniata</taxon>
        <taxon>Vertebrata</taxon>
        <taxon>Euteleostomi</taxon>
        <taxon>Actinopterygii</taxon>
        <taxon>Neopterygii</taxon>
        <taxon>Teleostei</taxon>
        <taxon>Neoteleostei</taxon>
        <taxon>Acanthomorphata</taxon>
        <taxon>Eupercaria</taxon>
        <taxon>Perciformes</taxon>
        <taxon>Percoidei</taxon>
        <taxon>Percidae</taxon>
        <taxon>Percinae</taxon>
        <taxon>Perca</taxon>
    </lineage>
</organism>
<dbReference type="GO" id="GO:0005759">
    <property type="term" value="C:mitochondrial matrix"/>
    <property type="evidence" value="ECO:0007669"/>
    <property type="project" value="TreeGrafter"/>
</dbReference>
<dbReference type="GO" id="GO:0003676">
    <property type="term" value="F:nucleic acid binding"/>
    <property type="evidence" value="ECO:0007669"/>
    <property type="project" value="InterPro"/>
</dbReference>
<dbReference type="AlphaFoldDB" id="A0A6A5F5S3"/>
<evidence type="ECO:0000313" key="4">
    <source>
        <dbReference type="Proteomes" id="UP000465112"/>
    </source>
</evidence>
<dbReference type="Proteomes" id="UP000465112">
    <property type="component" value="Chromosome 8"/>
</dbReference>
<proteinExistence type="inferred from homology"/>
<dbReference type="EMBL" id="VHII01000008">
    <property type="protein sequence ID" value="KAF1387088.1"/>
    <property type="molecule type" value="Genomic_DNA"/>
</dbReference>
<dbReference type="SMART" id="SM00733">
    <property type="entry name" value="Mterf"/>
    <property type="match status" value="3"/>
</dbReference>
<dbReference type="PANTHER" id="PTHR15437">
    <property type="entry name" value="TRANSCRIPTION TERMINATION FACTOR, MITOCHONDRIAL"/>
    <property type="match status" value="1"/>
</dbReference>
<comment type="caution">
    <text evidence="3">The sequence shown here is derived from an EMBL/GenBank/DDBJ whole genome shotgun (WGS) entry which is preliminary data.</text>
</comment>
<protein>
    <recommendedName>
        <fullName evidence="5">Mitochondrial transcription termination factor 2</fullName>
    </recommendedName>
</protein>
<dbReference type="PANTHER" id="PTHR15437:SF1">
    <property type="entry name" value="TRANSCRIPTION TERMINATION FACTOR 2, MITOCHONDRIAL"/>
    <property type="match status" value="1"/>
</dbReference>
<keyword evidence="4" id="KW-1185">Reference proteome</keyword>
<evidence type="ECO:0000256" key="2">
    <source>
        <dbReference type="ARBA" id="ARBA00022946"/>
    </source>
</evidence>
<dbReference type="Pfam" id="PF02536">
    <property type="entry name" value="mTERF"/>
    <property type="match status" value="1"/>
</dbReference>
<keyword evidence="2" id="KW-0809">Transit peptide</keyword>
<evidence type="ECO:0008006" key="5">
    <source>
        <dbReference type="Google" id="ProtNLM"/>
    </source>
</evidence>
<reference evidence="3 4" key="1">
    <citation type="submission" date="2019-06" db="EMBL/GenBank/DDBJ databases">
        <title>A chromosome-scale genome assembly of the European perch, Perca fluviatilis.</title>
        <authorList>
            <person name="Roques C."/>
            <person name="Zahm M."/>
            <person name="Cabau C."/>
            <person name="Klopp C."/>
            <person name="Bouchez O."/>
            <person name="Donnadieu C."/>
            <person name="Kuhl H."/>
            <person name="Gislard M."/>
            <person name="Guendouz S."/>
            <person name="Journot L."/>
            <person name="Haffray P."/>
            <person name="Bestin A."/>
            <person name="Morvezen R."/>
            <person name="Feron R."/>
            <person name="Wen M."/>
            <person name="Jouanno E."/>
            <person name="Herpin A."/>
            <person name="Schartl M."/>
            <person name="Postlethwait J."/>
            <person name="Schaerlinger B."/>
            <person name="Chardard D."/>
            <person name="Lecocq T."/>
            <person name="Poncet C."/>
            <person name="Jaffrelo L."/>
            <person name="Lampietro C."/>
            <person name="Guiguen Y."/>
        </authorList>
    </citation>
    <scope>NUCLEOTIDE SEQUENCE [LARGE SCALE GENOMIC DNA]</scope>
    <source>
        <tissue evidence="3">Blood</tissue>
    </source>
</reference>
<comment type="similarity">
    <text evidence="1">Belongs to the mTERF family.</text>
</comment>
<dbReference type="Gene3D" id="1.25.70.10">
    <property type="entry name" value="Transcription termination factor 3, mitochondrial"/>
    <property type="match status" value="1"/>
</dbReference>
<dbReference type="FunFam" id="1.25.70.10:FF:000042">
    <property type="entry name" value="Mitochondrial transcription termination factor 2"/>
    <property type="match status" value="1"/>
</dbReference>
<dbReference type="InterPro" id="IPR038538">
    <property type="entry name" value="MTERF_sf"/>
</dbReference>
<evidence type="ECO:0000313" key="3">
    <source>
        <dbReference type="EMBL" id="KAF1387088.1"/>
    </source>
</evidence>
<name>A0A6A5F5S3_PERFL</name>